<dbReference type="EMBL" id="JAHCVI010000003">
    <property type="protein sequence ID" value="KAG7287642.1"/>
    <property type="molecule type" value="Genomic_DNA"/>
</dbReference>
<dbReference type="InterPro" id="IPR021109">
    <property type="entry name" value="Peptidase_aspartic_dom_sf"/>
</dbReference>
<name>A0AAD4HX63_9PEZI</name>
<dbReference type="Gene3D" id="2.40.70.10">
    <property type="entry name" value="Acid Proteases"/>
    <property type="match status" value="2"/>
</dbReference>
<organism evidence="1 2">
    <name type="scientific">Staphylotrichum longicolle</name>
    <dbReference type="NCBI Taxonomy" id="669026"/>
    <lineage>
        <taxon>Eukaryota</taxon>
        <taxon>Fungi</taxon>
        <taxon>Dikarya</taxon>
        <taxon>Ascomycota</taxon>
        <taxon>Pezizomycotina</taxon>
        <taxon>Sordariomycetes</taxon>
        <taxon>Sordariomycetidae</taxon>
        <taxon>Sordariales</taxon>
        <taxon>Chaetomiaceae</taxon>
        <taxon>Staphylotrichum</taxon>
    </lineage>
</organism>
<evidence type="ECO:0000313" key="1">
    <source>
        <dbReference type="EMBL" id="KAG7287642.1"/>
    </source>
</evidence>
<dbReference type="AlphaFoldDB" id="A0AAD4HX63"/>
<reference evidence="1" key="1">
    <citation type="submission" date="2023-02" db="EMBL/GenBank/DDBJ databases">
        <authorList>
            <person name="Palmer J.M."/>
        </authorList>
    </citation>
    <scope>NUCLEOTIDE SEQUENCE</scope>
    <source>
        <strain evidence="1">FW57</strain>
    </source>
</reference>
<dbReference type="Proteomes" id="UP001197093">
    <property type="component" value="Unassembled WGS sequence"/>
</dbReference>
<accession>A0AAD4HX63</accession>
<evidence type="ECO:0000313" key="2">
    <source>
        <dbReference type="Proteomes" id="UP001197093"/>
    </source>
</evidence>
<dbReference type="CDD" id="cd00303">
    <property type="entry name" value="retropepsin_like"/>
    <property type="match status" value="2"/>
</dbReference>
<proteinExistence type="predicted"/>
<sequence>MERRMWVRRLWNTAVKTNMARSPTETKAPREDNTKNLVANRATAPASTSIIRVTRSLQDPPRRINGIGIDALPDTGAEASFISESFLRKLHLDGKEGYDKDAPIWSLEYHVPISPPVQLASGKTVTPTTMALIPWRFEGESQVHKLACLVLPQCAHDLILGDAFLRATETLTKFKTRIVMTLRSLGSRLLRLNYMGSGLESISERRRMWGSLDGEAVAALPDSGSDIMAVSAEYARRRGWKVDRGRKRRVEVEFADGSAAWTKGVVSGLEWEFGGAGGKVRSDFYVLEDLPVDVVFSSDFVFDHDVYGRHEQSIRRYGELLDVLRLCNIRLIGECKKQEQAEEEGIVDSKWIVVE</sequence>
<keyword evidence="2" id="KW-1185">Reference proteome</keyword>
<protein>
    <submittedName>
        <fullName evidence="1">Uncharacterized protein</fullName>
    </submittedName>
</protein>
<comment type="caution">
    <text evidence="1">The sequence shown here is derived from an EMBL/GenBank/DDBJ whole genome shotgun (WGS) entry which is preliminary data.</text>
</comment>
<dbReference type="SUPFAM" id="SSF50630">
    <property type="entry name" value="Acid proteases"/>
    <property type="match status" value="1"/>
</dbReference>
<gene>
    <name evidence="1" type="ORF">NEMBOFW57_007155</name>
</gene>